<evidence type="ECO:0000256" key="1">
    <source>
        <dbReference type="ARBA" id="ARBA00001968"/>
    </source>
</evidence>
<evidence type="ECO:0000256" key="3">
    <source>
        <dbReference type="ARBA" id="ARBA00044676"/>
    </source>
</evidence>
<dbReference type="EMBL" id="ML179035">
    <property type="protein sequence ID" value="THV08153.1"/>
    <property type="molecule type" value="Genomic_DNA"/>
</dbReference>
<dbReference type="EC" id="3.6.1.-" evidence="6"/>
<dbReference type="GO" id="GO:0005829">
    <property type="term" value="C:cytosol"/>
    <property type="evidence" value="ECO:0007669"/>
    <property type="project" value="TreeGrafter"/>
</dbReference>
<dbReference type="GO" id="GO:0003723">
    <property type="term" value="F:RNA binding"/>
    <property type="evidence" value="ECO:0007669"/>
    <property type="project" value="UniProtKB-KW"/>
</dbReference>
<dbReference type="InterPro" id="IPR039039">
    <property type="entry name" value="RAI1-like_fam"/>
</dbReference>
<evidence type="ECO:0000313" key="9">
    <source>
        <dbReference type="Proteomes" id="UP000297245"/>
    </source>
</evidence>
<evidence type="ECO:0000256" key="5">
    <source>
        <dbReference type="ARBA" id="ARBA00048124"/>
    </source>
</evidence>
<dbReference type="GO" id="GO:0034353">
    <property type="term" value="F:mRNA 5'-diphosphatase activity"/>
    <property type="evidence" value="ECO:0007669"/>
    <property type="project" value="TreeGrafter"/>
</dbReference>
<keyword evidence="6" id="KW-0694">RNA-binding</keyword>
<keyword evidence="6" id="KW-0539">Nucleus</keyword>
<feature type="domain" description="RAI1-like" evidence="7">
    <location>
        <begin position="66"/>
        <end position="396"/>
    </location>
</feature>
<name>A0A4S8MXM7_DENBC</name>
<keyword evidence="6" id="KW-0547">Nucleotide-binding</keyword>
<evidence type="ECO:0000313" key="8">
    <source>
        <dbReference type="EMBL" id="THV08153.1"/>
    </source>
</evidence>
<keyword evidence="6" id="KW-0479">Metal-binding</keyword>
<dbReference type="GO" id="GO:0046872">
    <property type="term" value="F:metal ion binding"/>
    <property type="evidence" value="ECO:0007669"/>
    <property type="project" value="UniProtKB-KW"/>
</dbReference>
<comment type="catalytic activity">
    <reaction evidence="3">
        <text>a 5'-end (N(7)-methyl 5'-triphosphoguanosine)-ribonucleoside-ribonucleotide in mRNA + H2O = a (N(7)-methyl 5'-triphosphoguanosine)-nucleoside + a 5'-end phospho-ribonucleoside in mRNA + H(+)</text>
        <dbReference type="Rhea" id="RHEA:66928"/>
        <dbReference type="Rhea" id="RHEA-COMP:15692"/>
        <dbReference type="Rhea" id="RHEA-COMP:17313"/>
        <dbReference type="ChEBI" id="CHEBI:15377"/>
        <dbReference type="ChEBI" id="CHEBI:15378"/>
        <dbReference type="ChEBI" id="CHEBI:138282"/>
        <dbReference type="ChEBI" id="CHEBI:172876"/>
        <dbReference type="ChEBI" id="CHEBI:172877"/>
    </reaction>
    <physiologicalReaction direction="left-to-right" evidence="3">
        <dbReference type="Rhea" id="RHEA:66929"/>
    </physiologicalReaction>
</comment>
<dbReference type="GO" id="GO:0005634">
    <property type="term" value="C:nucleus"/>
    <property type="evidence" value="ECO:0007669"/>
    <property type="project" value="UniProtKB-SubCell"/>
</dbReference>
<comment type="catalytic activity">
    <reaction evidence="5">
        <text>a 5'-end NAD(+)-phospho-ribonucleoside in mRNA + H2O = a 5'-end phospho-ribonucleoside in mRNA + NAD(+) + H(+)</text>
        <dbReference type="Rhea" id="RHEA:60880"/>
        <dbReference type="Rhea" id="RHEA-COMP:15692"/>
        <dbReference type="Rhea" id="RHEA-COMP:15698"/>
        <dbReference type="ChEBI" id="CHEBI:15377"/>
        <dbReference type="ChEBI" id="CHEBI:15378"/>
        <dbReference type="ChEBI" id="CHEBI:57540"/>
        <dbReference type="ChEBI" id="CHEBI:138282"/>
        <dbReference type="ChEBI" id="CHEBI:144029"/>
    </reaction>
    <physiologicalReaction direction="left-to-right" evidence="5">
        <dbReference type="Rhea" id="RHEA:60881"/>
    </physiologicalReaction>
</comment>
<dbReference type="GO" id="GO:0110155">
    <property type="term" value="P:NAD-cap decapping"/>
    <property type="evidence" value="ECO:0007669"/>
    <property type="project" value="TreeGrafter"/>
</dbReference>
<dbReference type="InterPro" id="IPR013961">
    <property type="entry name" value="RAI1"/>
</dbReference>
<dbReference type="Proteomes" id="UP000297245">
    <property type="component" value="Unassembled WGS sequence"/>
</dbReference>
<sequence length="445" mass="51167">MISHTRQSRKSVAFSLKASRNLQTQQPTLAQTHSESCSSDASTDAEYHFLSHDYAPRLAHVRMGTPRQVACYSRTGTNHFIYNENSSLRRFVPLTSGGEVRIPAIKFNGGQSKLPEIHRPKRVDQLLQACLESEKGRIALLKTDVVLPRNVLVKMIHGVGKFNVSYANGRLFFEEHEDEGKKLFQVTKLGMLAKYGFQFKYSYPYYYPKSRLNIPNGLNDWSAVIERSIGGLNILMSGEVDCVKGAYSSNPDCYLDLHSRPFGSSSFPHLGKNHWKDLKDWFFRMYLMGIPELFLGLRNTGNNNTVVQTHFLHTEDIPNIVNSLEKYMNRPPWDPQDAVVRAFQTLYVLRDWVQETVDSLEAMPQKGKKKEDFVWRVEMRGKRENGLYVRELSKGENERLWCVKENPSWKRDGEALPLPDWKKKYGIVNRALIRKLRALDLGSMS</sequence>
<reference evidence="8 9" key="1">
    <citation type="journal article" date="2019" name="Nat. Ecol. Evol.">
        <title>Megaphylogeny resolves global patterns of mushroom evolution.</title>
        <authorList>
            <person name="Varga T."/>
            <person name="Krizsan K."/>
            <person name="Foldi C."/>
            <person name="Dima B."/>
            <person name="Sanchez-Garcia M."/>
            <person name="Sanchez-Ramirez S."/>
            <person name="Szollosi G.J."/>
            <person name="Szarkandi J.G."/>
            <person name="Papp V."/>
            <person name="Albert L."/>
            <person name="Andreopoulos W."/>
            <person name="Angelini C."/>
            <person name="Antonin V."/>
            <person name="Barry K.W."/>
            <person name="Bougher N.L."/>
            <person name="Buchanan P."/>
            <person name="Buyck B."/>
            <person name="Bense V."/>
            <person name="Catcheside P."/>
            <person name="Chovatia M."/>
            <person name="Cooper J."/>
            <person name="Damon W."/>
            <person name="Desjardin D."/>
            <person name="Finy P."/>
            <person name="Geml J."/>
            <person name="Haridas S."/>
            <person name="Hughes K."/>
            <person name="Justo A."/>
            <person name="Karasinski D."/>
            <person name="Kautmanova I."/>
            <person name="Kiss B."/>
            <person name="Kocsube S."/>
            <person name="Kotiranta H."/>
            <person name="LaButti K.M."/>
            <person name="Lechner B.E."/>
            <person name="Liimatainen K."/>
            <person name="Lipzen A."/>
            <person name="Lukacs Z."/>
            <person name="Mihaltcheva S."/>
            <person name="Morgado L.N."/>
            <person name="Niskanen T."/>
            <person name="Noordeloos M.E."/>
            <person name="Ohm R.A."/>
            <person name="Ortiz-Santana B."/>
            <person name="Ovrebo C."/>
            <person name="Racz N."/>
            <person name="Riley R."/>
            <person name="Savchenko A."/>
            <person name="Shiryaev A."/>
            <person name="Soop K."/>
            <person name="Spirin V."/>
            <person name="Szebenyi C."/>
            <person name="Tomsovsky M."/>
            <person name="Tulloss R.E."/>
            <person name="Uehling J."/>
            <person name="Grigoriev I.V."/>
            <person name="Vagvolgyi C."/>
            <person name="Papp T."/>
            <person name="Martin F.M."/>
            <person name="Miettinen O."/>
            <person name="Hibbett D.S."/>
            <person name="Nagy L.G."/>
        </authorList>
    </citation>
    <scope>NUCLEOTIDE SEQUENCE [LARGE SCALE GENOMIC DNA]</scope>
    <source>
        <strain evidence="8 9">CBS 962.96</strain>
    </source>
</reference>
<gene>
    <name evidence="8" type="ORF">K435DRAFT_771731</name>
</gene>
<dbReference type="GO" id="GO:0000956">
    <property type="term" value="P:nuclear-transcribed mRNA catabolic process"/>
    <property type="evidence" value="ECO:0007669"/>
    <property type="project" value="TreeGrafter"/>
</dbReference>
<dbReference type="GO" id="GO:0000166">
    <property type="term" value="F:nucleotide binding"/>
    <property type="evidence" value="ECO:0007669"/>
    <property type="project" value="UniProtKB-KW"/>
</dbReference>
<dbReference type="PANTHER" id="PTHR12395:SF9">
    <property type="entry name" value="DECAPPING AND EXORIBONUCLEASE PROTEIN"/>
    <property type="match status" value="1"/>
</dbReference>
<protein>
    <recommendedName>
        <fullName evidence="6">Decapping nuclease</fullName>
        <ecNumber evidence="6">3.6.1.-</ecNumber>
    </recommendedName>
</protein>
<comment type="function">
    <text evidence="6">Decapping enzyme for NAD-capped RNAs: specifically hydrolyzes the nicotinamide adenine dinucleotide (NAD) cap from a subset of RNAs by removing the entire NAD moiety from the 5'-end of an NAD-capped RNA.</text>
</comment>
<dbReference type="OrthoDB" id="3034866at2759"/>
<organism evidence="8 9">
    <name type="scientific">Dendrothele bispora (strain CBS 962.96)</name>
    <dbReference type="NCBI Taxonomy" id="1314807"/>
    <lineage>
        <taxon>Eukaryota</taxon>
        <taxon>Fungi</taxon>
        <taxon>Dikarya</taxon>
        <taxon>Basidiomycota</taxon>
        <taxon>Agaricomycotina</taxon>
        <taxon>Agaricomycetes</taxon>
        <taxon>Agaricomycetidae</taxon>
        <taxon>Agaricales</taxon>
        <taxon>Agaricales incertae sedis</taxon>
        <taxon>Dendrothele</taxon>
    </lineage>
</organism>
<evidence type="ECO:0000259" key="7">
    <source>
        <dbReference type="Pfam" id="PF08652"/>
    </source>
</evidence>
<dbReference type="PANTHER" id="PTHR12395">
    <property type="entry name" value="DOM-3 RELATED"/>
    <property type="match status" value="1"/>
</dbReference>
<dbReference type="AlphaFoldDB" id="A0A4S8MXM7"/>
<dbReference type="Pfam" id="PF08652">
    <property type="entry name" value="RAI1"/>
    <property type="match status" value="1"/>
</dbReference>
<dbReference type="GO" id="GO:0004518">
    <property type="term" value="F:nuclease activity"/>
    <property type="evidence" value="ECO:0007669"/>
    <property type="project" value="UniProtKB-KW"/>
</dbReference>
<evidence type="ECO:0000256" key="6">
    <source>
        <dbReference type="RuleBase" id="RU367113"/>
    </source>
</evidence>
<comment type="cofactor">
    <cofactor evidence="1 6">
        <name>a divalent metal cation</name>
        <dbReference type="ChEBI" id="CHEBI:60240"/>
    </cofactor>
</comment>
<comment type="catalytic activity">
    <reaction evidence="4">
        <text>a 5'-end triphospho-ribonucleoside in mRNA + H2O = a 5'-end phospho-ribonucleoside in mRNA + diphosphate + H(+)</text>
        <dbReference type="Rhea" id="RHEA:78683"/>
        <dbReference type="Rhea" id="RHEA-COMP:15692"/>
        <dbReference type="Rhea" id="RHEA-COMP:17164"/>
        <dbReference type="ChEBI" id="CHEBI:15377"/>
        <dbReference type="ChEBI" id="CHEBI:15378"/>
        <dbReference type="ChEBI" id="CHEBI:33019"/>
        <dbReference type="ChEBI" id="CHEBI:138282"/>
        <dbReference type="ChEBI" id="CHEBI:167618"/>
    </reaction>
    <physiologicalReaction direction="left-to-right" evidence="4">
        <dbReference type="Rhea" id="RHEA:78684"/>
    </physiologicalReaction>
</comment>
<keyword evidence="6" id="KW-0378">Hydrolase</keyword>
<accession>A0A4S8MXM7</accession>
<comment type="similarity">
    <text evidence="2 6">Belongs to the DXO/Dom3Z family.</text>
</comment>
<proteinExistence type="inferred from homology"/>
<keyword evidence="6" id="KW-0540">Nuclease</keyword>
<comment type="subcellular location">
    <subcellularLocation>
        <location evidence="6">Nucleus</location>
    </subcellularLocation>
</comment>
<evidence type="ECO:0000256" key="2">
    <source>
        <dbReference type="ARBA" id="ARBA00006562"/>
    </source>
</evidence>
<evidence type="ECO:0000256" key="4">
    <source>
        <dbReference type="ARBA" id="ARBA00044692"/>
    </source>
</evidence>
<keyword evidence="9" id="KW-1185">Reference proteome</keyword>